<protein>
    <submittedName>
        <fullName evidence="2">Amidohydrolase family protein</fullName>
    </submittedName>
</protein>
<name>A0ABY4NR99_9PSEU</name>
<dbReference type="InterPro" id="IPR011059">
    <property type="entry name" value="Metal-dep_hydrolase_composite"/>
</dbReference>
<dbReference type="SUPFAM" id="SSF51556">
    <property type="entry name" value="Metallo-dependent hydrolases"/>
    <property type="match status" value="1"/>
</dbReference>
<dbReference type="EMBL" id="CP091196">
    <property type="protein sequence ID" value="UQS22111.1"/>
    <property type="molecule type" value="Genomic_DNA"/>
</dbReference>
<keyword evidence="3" id="KW-1185">Reference proteome</keyword>
<dbReference type="InterPro" id="IPR013108">
    <property type="entry name" value="Amidohydro_3"/>
</dbReference>
<evidence type="ECO:0000313" key="2">
    <source>
        <dbReference type="EMBL" id="UQS22111.1"/>
    </source>
</evidence>
<reference evidence="2" key="1">
    <citation type="submission" date="2022-01" db="EMBL/GenBank/DDBJ databases">
        <title>PSI-footprinting approach for the identification of protein synthesis inhibitor producers.</title>
        <authorList>
            <person name="Handel F."/>
            <person name="Kulik A."/>
            <person name="Wex K.W."/>
            <person name="Berscheid A."/>
            <person name="Saur J.S."/>
            <person name="Winkler A."/>
            <person name="Wibberg D."/>
            <person name="Kalinowski J."/>
            <person name="Broetz-Oesterhelt H."/>
            <person name="Mast Y."/>
        </authorList>
    </citation>
    <scope>NUCLEOTIDE SEQUENCE</scope>
    <source>
        <strain evidence="2">KNN 49.3e</strain>
    </source>
</reference>
<proteinExistence type="predicted"/>
<sequence>MIAEAGALYATHARVTDGFGAFEEAFEFGRRTGARVQFSHISLNDPRSWGRADDVLTRFEEVAGEGVDIMFDIYPYDASASSLTQYLPAWLQADGEEAIAVHLRDAARRERARAELSTGLFGSIPWEWSRVLLSLTGPGDEDLEGLTVEEAADRESVTPEDLCLRLCGRHGNRVQVVLFYRSEDDVRAFLRHRMALIGSDGSALPESAPGRPHPRNFGAHARLLQKYVVDNRMLSLPEAVHKSTLAVAERLGLSGRGRLASGAMADITVLDLPKTREIATWTDPCRVARGVRDVWINGSKVVSDGVLTGACPGRVLRR</sequence>
<feature type="domain" description="Amidohydrolase 3" evidence="1">
    <location>
        <begin position="185"/>
        <end position="301"/>
    </location>
</feature>
<dbReference type="Gene3D" id="3.20.20.140">
    <property type="entry name" value="Metal-dependent hydrolases"/>
    <property type="match status" value="2"/>
</dbReference>
<dbReference type="SUPFAM" id="SSF51338">
    <property type="entry name" value="Composite domain of metallo-dependent hydrolases"/>
    <property type="match status" value="1"/>
</dbReference>
<dbReference type="RefSeq" id="WP_249464508.1">
    <property type="nucleotide sequence ID" value="NZ_CP091196.1"/>
</dbReference>
<dbReference type="Pfam" id="PF07969">
    <property type="entry name" value="Amidohydro_3"/>
    <property type="match status" value="1"/>
</dbReference>
<dbReference type="InterPro" id="IPR032466">
    <property type="entry name" value="Metal_Hydrolase"/>
</dbReference>
<evidence type="ECO:0000313" key="3">
    <source>
        <dbReference type="Proteomes" id="UP000830158"/>
    </source>
</evidence>
<organism evidence="2 3">
    <name type="scientific">Amycolatopsis thermalba</name>
    <dbReference type="NCBI Taxonomy" id="944492"/>
    <lineage>
        <taxon>Bacteria</taxon>
        <taxon>Bacillati</taxon>
        <taxon>Actinomycetota</taxon>
        <taxon>Actinomycetes</taxon>
        <taxon>Pseudonocardiales</taxon>
        <taxon>Pseudonocardiaceae</taxon>
        <taxon>Amycolatopsis</taxon>
    </lineage>
</organism>
<gene>
    <name evidence="2" type="ORF">L1857_04390</name>
</gene>
<accession>A0ABY4NR99</accession>
<dbReference type="Proteomes" id="UP000830158">
    <property type="component" value="Chromosome"/>
</dbReference>
<evidence type="ECO:0000259" key="1">
    <source>
        <dbReference type="Pfam" id="PF07969"/>
    </source>
</evidence>